<feature type="compositionally biased region" description="Basic and acidic residues" evidence="1">
    <location>
        <begin position="507"/>
        <end position="519"/>
    </location>
</feature>
<feature type="compositionally biased region" description="Low complexity" evidence="1">
    <location>
        <begin position="600"/>
        <end position="619"/>
    </location>
</feature>
<dbReference type="Proteomes" id="UP000028582">
    <property type="component" value="Unassembled WGS sequence"/>
</dbReference>
<feature type="compositionally biased region" description="Pro residues" evidence="1">
    <location>
        <begin position="585"/>
        <end position="594"/>
    </location>
</feature>
<dbReference type="OrthoDB" id="78053at2759"/>
<feature type="compositionally biased region" description="Basic and acidic residues" evidence="1">
    <location>
        <begin position="168"/>
        <end position="206"/>
    </location>
</feature>
<dbReference type="AlphaFoldDB" id="A0A080ZKT3"/>
<feature type="compositionally biased region" description="Acidic residues" evidence="1">
    <location>
        <begin position="448"/>
        <end position="464"/>
    </location>
</feature>
<comment type="caution">
    <text evidence="2">The sequence shown here is derived from an EMBL/GenBank/DDBJ whole genome shotgun (WGS) entry which is preliminary data.</text>
</comment>
<feature type="compositionally biased region" description="Polar residues" evidence="1">
    <location>
        <begin position="67"/>
        <end position="80"/>
    </location>
</feature>
<feature type="compositionally biased region" description="Acidic residues" evidence="1">
    <location>
        <begin position="126"/>
        <end position="154"/>
    </location>
</feature>
<dbReference type="EMBL" id="ANJA01002914">
    <property type="protein sequence ID" value="ETO67244.1"/>
    <property type="molecule type" value="Genomic_DNA"/>
</dbReference>
<feature type="compositionally biased region" description="Acidic residues" evidence="1">
    <location>
        <begin position="46"/>
        <end position="62"/>
    </location>
</feature>
<accession>A0A080ZKT3</accession>
<name>A0A080ZKT3_PHYNI</name>
<feature type="compositionally biased region" description="Polar residues" evidence="1">
    <location>
        <begin position="282"/>
        <end position="304"/>
    </location>
</feature>
<organism evidence="2 3">
    <name type="scientific">Phytophthora nicotianae P1976</name>
    <dbReference type="NCBI Taxonomy" id="1317066"/>
    <lineage>
        <taxon>Eukaryota</taxon>
        <taxon>Sar</taxon>
        <taxon>Stramenopiles</taxon>
        <taxon>Oomycota</taxon>
        <taxon>Peronosporomycetes</taxon>
        <taxon>Peronosporales</taxon>
        <taxon>Peronosporaceae</taxon>
        <taxon>Phytophthora</taxon>
    </lineage>
</organism>
<evidence type="ECO:0000313" key="2">
    <source>
        <dbReference type="EMBL" id="ETO67244.1"/>
    </source>
</evidence>
<feature type="compositionally biased region" description="Acidic residues" evidence="1">
    <location>
        <begin position="90"/>
        <end position="109"/>
    </location>
</feature>
<feature type="region of interest" description="Disordered" evidence="1">
    <location>
        <begin position="389"/>
        <end position="710"/>
    </location>
</feature>
<feature type="compositionally biased region" description="Acidic residues" evidence="1">
    <location>
        <begin position="207"/>
        <end position="221"/>
    </location>
</feature>
<feature type="region of interest" description="Disordered" evidence="1">
    <location>
        <begin position="878"/>
        <end position="907"/>
    </location>
</feature>
<sequence>MLKEETQPQDVACSDDEVGSEHAYGGGDDEFVDEDKEQVAVKQDSPDTEDADQYDVEFDNDDRTEPGTGSQTLATDNTPLDQMPAKADTAGDDPQENGDAYDGEFDEEDHPSVATDSPPFETAETLVEDIPTDADPILIDDEDYGGEFDNDDPVVPDATPPAAVHYDTTMDRTPTAEDLKTMESQDNKENGEVLLDPEKPNGHDQTEIEDSEAEYSNDLENDAPPHVELPKNAVSTPSEGNTTQLNDRDSHITVGSGDGANLDKADRVKSRRSSATSGSSTPTNESTRNLNNKFESNSTPNNDDNYTDEMEDEFHTGSNIPEIDAEDKFDDEIHACAYDIDELKDDGRRETEMLLQEASALLELQQYESNNNKLPLQPQEIISSDMMIQQGNNGGEIPGELDTYIGENNENMAENHASPYDADEFVDADADAETTKQETLQQERSEDGEIEQYELDVDEFEDQEATIPRHDDLQEPVEAGNSEKATSTHDTLPQSADTIDSQPNSETAEKSVNKTKDEAVIVSPIEAAPGPANFLSVDSPVKPITIKQDEKEPSNAKESPKLSQKKVASRPARPQQPVQSEEPPAKQPSPPIKPLRPSTKKATTASTTSTIDTKPTSTPRSSRRKPKTATSSPVCVSSEIESHSHESTTPHPPKLKVSSPRYPSKACSDPSHTLSNDDLQLPRKDPLPKQKASSKPSTSGDHIVKRRLLQPVRTPANLHFDLPRMDKAKRDWLFANMFRHGDDLSKYEAFVPPTLLVKPPTTKETKKRPLSGSPYSSRFELPGRKLVPQPNPQLQDRERNWVATTPHDSKLPTYDSILDKYCTRVTCPEVQRQIYQTRQRDLSPQLAFVLEKRVEKHYRKGFYDSFGGVCSYRSEIVPTPPSDGTRQRYMSSHSSSRSGLLEGHAMQ</sequence>
<feature type="compositionally biased region" description="Low complexity" evidence="1">
    <location>
        <begin position="155"/>
        <end position="164"/>
    </location>
</feature>
<proteinExistence type="predicted"/>
<reference evidence="2 3" key="1">
    <citation type="submission" date="2013-11" db="EMBL/GenBank/DDBJ databases">
        <title>The Genome Sequence of Phytophthora parasitica P1976.</title>
        <authorList>
            <consortium name="The Broad Institute Genomics Platform"/>
            <person name="Russ C."/>
            <person name="Tyler B."/>
            <person name="Panabieres F."/>
            <person name="Shan W."/>
            <person name="Tripathy S."/>
            <person name="Grunwald N."/>
            <person name="Machado M."/>
            <person name="Johnson C.S."/>
            <person name="Walker B."/>
            <person name="Young S."/>
            <person name="Zeng Q."/>
            <person name="Gargeya S."/>
            <person name="Fitzgerald M."/>
            <person name="Haas B."/>
            <person name="Abouelleil A."/>
            <person name="Allen A.W."/>
            <person name="Alvarado L."/>
            <person name="Arachchi H.M."/>
            <person name="Berlin A.M."/>
            <person name="Chapman S.B."/>
            <person name="Gainer-Dewar J."/>
            <person name="Goldberg J."/>
            <person name="Griggs A."/>
            <person name="Gujja S."/>
            <person name="Hansen M."/>
            <person name="Howarth C."/>
            <person name="Imamovic A."/>
            <person name="Ireland A."/>
            <person name="Larimer J."/>
            <person name="McCowan C."/>
            <person name="Murphy C."/>
            <person name="Pearson M."/>
            <person name="Poon T.W."/>
            <person name="Priest M."/>
            <person name="Roberts A."/>
            <person name="Saif S."/>
            <person name="Shea T."/>
            <person name="Sisk P."/>
            <person name="Sykes S."/>
            <person name="Wortman J."/>
            <person name="Nusbaum C."/>
            <person name="Birren B."/>
        </authorList>
    </citation>
    <scope>NUCLEOTIDE SEQUENCE [LARGE SCALE GENOMIC DNA]</scope>
    <source>
        <strain evidence="2 3">P1976</strain>
    </source>
</reference>
<gene>
    <name evidence="2" type="ORF">F444_15786</name>
</gene>
<feature type="compositionally biased region" description="Basic and acidic residues" evidence="1">
    <location>
        <begin position="547"/>
        <end position="560"/>
    </location>
</feature>
<feature type="compositionally biased region" description="Polar residues" evidence="1">
    <location>
        <begin position="483"/>
        <end position="506"/>
    </location>
</feature>
<feature type="compositionally biased region" description="Acidic residues" evidence="1">
    <location>
        <begin position="27"/>
        <end position="36"/>
    </location>
</feature>
<feature type="region of interest" description="Disordered" evidence="1">
    <location>
        <begin position="758"/>
        <end position="794"/>
    </location>
</feature>
<evidence type="ECO:0000256" key="1">
    <source>
        <dbReference type="SAM" id="MobiDB-lite"/>
    </source>
</evidence>
<feature type="compositionally biased region" description="Polar residues" evidence="1">
    <location>
        <begin position="233"/>
        <end position="245"/>
    </location>
</feature>
<feature type="compositionally biased region" description="Polar residues" evidence="1">
    <location>
        <begin position="691"/>
        <end position="700"/>
    </location>
</feature>
<feature type="compositionally biased region" description="Basic and acidic residues" evidence="1">
    <location>
        <begin position="433"/>
        <end position="447"/>
    </location>
</feature>
<evidence type="ECO:0000313" key="3">
    <source>
        <dbReference type="Proteomes" id="UP000028582"/>
    </source>
</evidence>
<protein>
    <submittedName>
        <fullName evidence="2">Uncharacterized protein</fullName>
    </submittedName>
</protein>
<feature type="region of interest" description="Disordered" evidence="1">
    <location>
        <begin position="1"/>
        <end position="312"/>
    </location>
</feature>
<feature type="compositionally biased region" description="Acidic residues" evidence="1">
    <location>
        <begin position="421"/>
        <end position="432"/>
    </location>
</feature>